<evidence type="ECO:0000313" key="3">
    <source>
        <dbReference type="EMBL" id="XDQ50021.1"/>
    </source>
</evidence>
<feature type="transmembrane region" description="Helical" evidence="1">
    <location>
        <begin position="68"/>
        <end position="88"/>
    </location>
</feature>
<dbReference type="Pfam" id="PF20182">
    <property type="entry name" value="DUF6545"/>
    <property type="match status" value="1"/>
</dbReference>
<keyword evidence="1" id="KW-0472">Membrane</keyword>
<name>A0AB39R638_9ACTN</name>
<dbReference type="InterPro" id="IPR050039">
    <property type="entry name" value="MAB_1171c-like"/>
</dbReference>
<protein>
    <submittedName>
        <fullName evidence="3">MAB_1171c family putative transporter</fullName>
    </submittedName>
</protein>
<dbReference type="RefSeq" id="WP_369228546.1">
    <property type="nucleotide sequence ID" value="NZ_CP163442.1"/>
</dbReference>
<dbReference type="NCBIfam" id="NF042915">
    <property type="entry name" value="MAB_1171c_fam"/>
    <property type="match status" value="1"/>
</dbReference>
<gene>
    <name evidence="3" type="ORF">AB5J52_48760</name>
</gene>
<dbReference type="InterPro" id="IPR046675">
    <property type="entry name" value="DUF6545"/>
</dbReference>
<proteinExistence type="predicted"/>
<keyword evidence="3" id="KW-0614">Plasmid</keyword>
<feature type="transmembrane region" description="Helical" evidence="1">
    <location>
        <begin position="36"/>
        <end position="56"/>
    </location>
</feature>
<accession>A0AB39R638</accession>
<reference evidence="3" key="1">
    <citation type="submission" date="2024-07" db="EMBL/GenBank/DDBJ databases">
        <authorList>
            <person name="Yu S.T."/>
        </authorList>
    </citation>
    <scope>NUCLEOTIDE SEQUENCE</scope>
    <source>
        <strain evidence="3">R39</strain>
        <plasmid evidence="3">unnamed1</plasmid>
    </source>
</reference>
<sequence>MSIVVYMASLLLVLAAMLLRQPRTTPRTPLTVATRVAVFLGATVFFCSAPATLAAVNNLTGIPNFGAPLTYGMISAYSCSLIILLSYWQGGPPAQSRLVVRISVVAYGSLIIAIIALFALSDADTERLTDLDTYYANTPYMQEMIILYLLGHLAGITILGVVCLRWARTIVTGWLRTGLWLIVGGCILDIAGFILPKVIAVVARWLGYNLDILSTSVAPPAASLGALACSIGFALPRLASTATTERHSLANFRALAPLWEAVKYFAIAPKAVPTLWPLRWQRPSSRLYHLEANIRDALLQLTRYLDRNIGEATYEAALANGQSAEQAQTAAEAAMIVDAIHRSSSPNCGPTGPPENFRIGADLVDLATAVNGALIKSSGQVATQ</sequence>
<organism evidence="3">
    <name type="scientific">Streptomyces sp. R39</name>
    <dbReference type="NCBI Taxonomy" id="3238631"/>
    <lineage>
        <taxon>Bacteria</taxon>
        <taxon>Bacillati</taxon>
        <taxon>Actinomycetota</taxon>
        <taxon>Actinomycetes</taxon>
        <taxon>Kitasatosporales</taxon>
        <taxon>Streptomycetaceae</taxon>
        <taxon>Streptomyces</taxon>
    </lineage>
</organism>
<feature type="transmembrane region" description="Helical" evidence="1">
    <location>
        <begin position="179"/>
        <end position="203"/>
    </location>
</feature>
<evidence type="ECO:0000256" key="1">
    <source>
        <dbReference type="SAM" id="Phobius"/>
    </source>
</evidence>
<feature type="transmembrane region" description="Helical" evidence="1">
    <location>
        <begin position="145"/>
        <end position="167"/>
    </location>
</feature>
<keyword evidence="1" id="KW-1133">Transmembrane helix</keyword>
<evidence type="ECO:0000259" key="2">
    <source>
        <dbReference type="Pfam" id="PF20182"/>
    </source>
</evidence>
<geneLocation type="plasmid" evidence="3">
    <name>unnamed1</name>
</geneLocation>
<feature type="transmembrane region" description="Helical" evidence="1">
    <location>
        <begin position="100"/>
        <end position="120"/>
    </location>
</feature>
<keyword evidence="1" id="KW-0812">Transmembrane</keyword>
<dbReference type="EMBL" id="CP163442">
    <property type="protein sequence ID" value="XDQ50021.1"/>
    <property type="molecule type" value="Genomic_DNA"/>
</dbReference>
<feature type="domain" description="DUF6545" evidence="2">
    <location>
        <begin position="250"/>
        <end position="347"/>
    </location>
</feature>
<dbReference type="AlphaFoldDB" id="A0AB39R638"/>